<evidence type="ECO:0000256" key="1">
    <source>
        <dbReference type="SAM" id="Phobius"/>
    </source>
</evidence>
<reference evidence="2 3" key="1">
    <citation type="submission" date="2020-02" db="EMBL/GenBank/DDBJ databases">
        <title>Complete genome of Muricauda sp. 501str8.</title>
        <authorList>
            <person name="Dong B."/>
            <person name="Zhu S."/>
            <person name="Yang J."/>
            <person name="Chen J."/>
        </authorList>
    </citation>
    <scope>NUCLEOTIDE SEQUENCE [LARGE SCALE GENOMIC DNA]</scope>
    <source>
        <strain evidence="2 3">501str8</strain>
    </source>
</reference>
<evidence type="ECO:0000313" key="3">
    <source>
        <dbReference type="Proteomes" id="UP000502928"/>
    </source>
</evidence>
<dbReference type="AlphaFoldDB" id="A0A6G7J5D2"/>
<accession>A0A6G7J5D2</accession>
<dbReference type="EMBL" id="CP049616">
    <property type="protein sequence ID" value="QII45692.1"/>
    <property type="molecule type" value="Genomic_DNA"/>
</dbReference>
<keyword evidence="3" id="KW-1185">Reference proteome</keyword>
<keyword evidence="1" id="KW-0812">Transmembrane</keyword>
<sequence length="69" mass="8002">MKKLNTAQKVVLTIGVLGLAASIYGKINGWEYKEYFPFFYSSLSMMWIAFLPRKRACFNPFKRKSAQKS</sequence>
<name>A0A6G7J5D2_9FLAO</name>
<feature type="transmembrane region" description="Helical" evidence="1">
    <location>
        <begin position="35"/>
        <end position="52"/>
    </location>
</feature>
<gene>
    <name evidence="2" type="ORF">GVT53_13720</name>
</gene>
<keyword evidence="1" id="KW-1133">Transmembrane helix</keyword>
<evidence type="ECO:0000313" key="2">
    <source>
        <dbReference type="EMBL" id="QII45692.1"/>
    </source>
</evidence>
<protein>
    <submittedName>
        <fullName evidence="2">Uncharacterized protein</fullName>
    </submittedName>
</protein>
<organism evidence="2 3">
    <name type="scientific">Flagellimonas oceani</name>
    <dbReference type="NCBI Taxonomy" id="2698672"/>
    <lineage>
        <taxon>Bacteria</taxon>
        <taxon>Pseudomonadati</taxon>
        <taxon>Bacteroidota</taxon>
        <taxon>Flavobacteriia</taxon>
        <taxon>Flavobacteriales</taxon>
        <taxon>Flavobacteriaceae</taxon>
        <taxon>Flagellimonas</taxon>
    </lineage>
</organism>
<dbReference type="KEGG" id="mut:GVT53_13720"/>
<dbReference type="Proteomes" id="UP000502928">
    <property type="component" value="Chromosome"/>
</dbReference>
<dbReference type="RefSeq" id="WP_166249080.1">
    <property type="nucleotide sequence ID" value="NZ_CP049616.1"/>
</dbReference>
<proteinExistence type="predicted"/>
<keyword evidence="1" id="KW-0472">Membrane</keyword>